<dbReference type="Proteomes" id="UP000251891">
    <property type="component" value="Unassembled WGS sequence"/>
</dbReference>
<dbReference type="InterPro" id="IPR050493">
    <property type="entry name" value="FAD-dep_Monooxygenase_BioMet"/>
</dbReference>
<evidence type="ECO:0000256" key="1">
    <source>
        <dbReference type="ARBA" id="ARBA00023002"/>
    </source>
</evidence>
<keyword evidence="5" id="KW-1185">Reference proteome</keyword>
<organism evidence="4 5">
    <name type="scientific">Actinomadura craniellae</name>
    <dbReference type="NCBI Taxonomy" id="2231787"/>
    <lineage>
        <taxon>Bacteria</taxon>
        <taxon>Bacillati</taxon>
        <taxon>Actinomycetota</taxon>
        <taxon>Actinomycetes</taxon>
        <taxon>Streptosporangiales</taxon>
        <taxon>Thermomonosporaceae</taxon>
        <taxon>Actinomadura</taxon>
    </lineage>
</organism>
<dbReference type="SUPFAM" id="SSF51905">
    <property type="entry name" value="FAD/NAD(P)-binding domain"/>
    <property type="match status" value="1"/>
</dbReference>
<protein>
    <submittedName>
        <fullName evidence="4">Flavin-dependent oxidoreductase</fullName>
    </submittedName>
</protein>
<dbReference type="RefSeq" id="WP_111871266.1">
    <property type="nucleotide sequence ID" value="NZ_QLYX01000017.1"/>
</dbReference>
<dbReference type="PANTHER" id="PTHR13789">
    <property type="entry name" value="MONOOXYGENASE"/>
    <property type="match status" value="1"/>
</dbReference>
<sequence>MRVLIVGAGIGGLTTALGLHAAGLTRITVIDSARALRPLGVGINLQAHATRELTELGLGDALAAGALPVGHFAHFDRHGNRVWGEPRGLGLGYRWPQYSVHRGRLQMLLLQAVRERLGEAAVRSGTAYLDHTDDGTEVTARLRDVRTGAESALPADVLIGADGLHSAVRRRLYPGEGAPLWNGVRMWRGMTEAEPFLDGRTMVVLGTRHRTKFIAYPVCPEADGRGRALVNWVAESQETVTELTEVADWNRAGRAEDVLRHFADWQVGWLDVPGLIAGAPQVLEYPMVDRDPLPSWVFGRVVLLGDAAHPMYPVGSNGGSQAILDARILARELASTGDPVAGAAAYDAIRREPVNRLVLANRTNPADAIMETISQRAPAGFDRIEDVITSAELAPLIDGYQSITHTDVAELNSRPSWTPVLR</sequence>
<accession>A0A365GY54</accession>
<dbReference type="OrthoDB" id="9782160at2"/>
<dbReference type="InterPro" id="IPR002938">
    <property type="entry name" value="FAD-bd"/>
</dbReference>
<dbReference type="PANTHER" id="PTHR13789:SF268">
    <property type="entry name" value="5-METHYLPHENAZINE-1-CARBOXYLATE 1-MONOOXYGENASE"/>
    <property type="match status" value="1"/>
</dbReference>
<dbReference type="Gene3D" id="3.50.50.60">
    <property type="entry name" value="FAD/NAD(P)-binding domain"/>
    <property type="match status" value="1"/>
</dbReference>
<dbReference type="InterPro" id="IPR036188">
    <property type="entry name" value="FAD/NAD-bd_sf"/>
</dbReference>
<dbReference type="SUPFAM" id="SSF54373">
    <property type="entry name" value="FAD-linked reductases, C-terminal domain"/>
    <property type="match status" value="1"/>
</dbReference>
<evidence type="ECO:0000313" key="4">
    <source>
        <dbReference type="EMBL" id="RAY11688.1"/>
    </source>
</evidence>
<dbReference type="Pfam" id="PF01494">
    <property type="entry name" value="FAD_binding_3"/>
    <property type="match status" value="1"/>
</dbReference>
<dbReference type="GO" id="GO:0071949">
    <property type="term" value="F:FAD binding"/>
    <property type="evidence" value="ECO:0007669"/>
    <property type="project" value="InterPro"/>
</dbReference>
<reference evidence="4 5" key="1">
    <citation type="submission" date="2018-06" db="EMBL/GenBank/DDBJ databases">
        <title>Actinomadura craniellae sp. nov. isolated from marine sponge Craniella sp.</title>
        <authorList>
            <person name="Li L."/>
            <person name="Xu Q.H."/>
            <person name="Lin H.W."/>
            <person name="Lu Y.H."/>
        </authorList>
    </citation>
    <scope>NUCLEOTIDE SEQUENCE [LARGE SCALE GENOMIC DNA]</scope>
    <source>
        <strain evidence="4 5">LHW63021</strain>
    </source>
</reference>
<dbReference type="NCBIfam" id="NF005720">
    <property type="entry name" value="PRK07538.1"/>
    <property type="match status" value="1"/>
</dbReference>
<comment type="caution">
    <text evidence="4">The sequence shown here is derived from an EMBL/GenBank/DDBJ whole genome shotgun (WGS) entry which is preliminary data.</text>
</comment>
<dbReference type="PRINTS" id="PR00420">
    <property type="entry name" value="RNGMNOXGNASE"/>
</dbReference>
<evidence type="ECO:0000259" key="3">
    <source>
        <dbReference type="Pfam" id="PF01494"/>
    </source>
</evidence>
<name>A0A365GY54_9ACTN</name>
<keyword evidence="2" id="KW-0503">Monooxygenase</keyword>
<evidence type="ECO:0000313" key="5">
    <source>
        <dbReference type="Proteomes" id="UP000251891"/>
    </source>
</evidence>
<keyword evidence="1" id="KW-0560">Oxidoreductase</keyword>
<evidence type="ECO:0000256" key="2">
    <source>
        <dbReference type="ARBA" id="ARBA00023033"/>
    </source>
</evidence>
<proteinExistence type="predicted"/>
<dbReference type="EMBL" id="QLYX01000017">
    <property type="protein sequence ID" value="RAY11688.1"/>
    <property type="molecule type" value="Genomic_DNA"/>
</dbReference>
<dbReference type="Gene3D" id="3.30.9.30">
    <property type="match status" value="1"/>
</dbReference>
<dbReference type="AlphaFoldDB" id="A0A365GY54"/>
<gene>
    <name evidence="4" type="ORF">DPM19_29130</name>
</gene>
<dbReference type="GO" id="GO:0004497">
    <property type="term" value="F:monooxygenase activity"/>
    <property type="evidence" value="ECO:0007669"/>
    <property type="project" value="UniProtKB-KW"/>
</dbReference>
<feature type="domain" description="FAD-binding" evidence="3">
    <location>
        <begin position="2"/>
        <end position="348"/>
    </location>
</feature>